<dbReference type="FunFam" id="1.20.120.1920:FF:000003">
    <property type="entry name" value="Ubiquitin-associated/translation elongation factor EF1B protein"/>
    <property type="match status" value="1"/>
</dbReference>
<evidence type="ECO:0000313" key="3">
    <source>
        <dbReference type="Proteomes" id="UP001141806"/>
    </source>
</evidence>
<dbReference type="InterPro" id="IPR038870">
    <property type="entry name" value="UBAP1"/>
</dbReference>
<dbReference type="PANTHER" id="PTHR15960:SF5">
    <property type="entry name" value="LD44032P"/>
    <property type="match status" value="1"/>
</dbReference>
<dbReference type="SUPFAM" id="SSF46934">
    <property type="entry name" value="UBA-like"/>
    <property type="match status" value="1"/>
</dbReference>
<dbReference type="GO" id="GO:0043130">
    <property type="term" value="F:ubiquitin binding"/>
    <property type="evidence" value="ECO:0007669"/>
    <property type="project" value="InterPro"/>
</dbReference>
<evidence type="ECO:0000259" key="1">
    <source>
        <dbReference type="PROSITE" id="PS50030"/>
    </source>
</evidence>
<comment type="caution">
    <text evidence="2">The sequence shown here is derived from an EMBL/GenBank/DDBJ whole genome shotgun (WGS) entry which is preliminary data.</text>
</comment>
<dbReference type="EMBL" id="JAMYWD010000011">
    <property type="protein sequence ID" value="KAJ4954270.1"/>
    <property type="molecule type" value="Genomic_DNA"/>
</dbReference>
<dbReference type="GO" id="GO:0000813">
    <property type="term" value="C:ESCRT I complex"/>
    <property type="evidence" value="ECO:0007669"/>
    <property type="project" value="InterPro"/>
</dbReference>
<reference evidence="2" key="1">
    <citation type="journal article" date="2023" name="Plant J.">
        <title>The genome of the king protea, Protea cynaroides.</title>
        <authorList>
            <person name="Chang J."/>
            <person name="Duong T.A."/>
            <person name="Schoeman C."/>
            <person name="Ma X."/>
            <person name="Roodt D."/>
            <person name="Barker N."/>
            <person name="Li Z."/>
            <person name="Van de Peer Y."/>
            <person name="Mizrachi E."/>
        </authorList>
    </citation>
    <scope>NUCLEOTIDE SEQUENCE</scope>
    <source>
        <tissue evidence="2">Young leaves</tissue>
    </source>
</reference>
<dbReference type="InterPro" id="IPR015940">
    <property type="entry name" value="UBA"/>
</dbReference>
<dbReference type="Proteomes" id="UP001141806">
    <property type="component" value="Unassembled WGS sequence"/>
</dbReference>
<dbReference type="InterPro" id="IPR042575">
    <property type="entry name" value="UBAP1_C"/>
</dbReference>
<dbReference type="GO" id="GO:0043162">
    <property type="term" value="P:ubiquitin-dependent protein catabolic process via the multivesicular body sorting pathway"/>
    <property type="evidence" value="ECO:0007669"/>
    <property type="project" value="InterPro"/>
</dbReference>
<dbReference type="OrthoDB" id="2018023at2759"/>
<dbReference type="AlphaFoldDB" id="A0A9Q0GVG4"/>
<accession>A0A9Q0GVG4</accession>
<dbReference type="Gene3D" id="1.20.120.1920">
    <property type="entry name" value="UBAP1 SOUBA domain"/>
    <property type="match status" value="1"/>
</dbReference>
<name>A0A9Q0GVG4_9MAGN</name>
<feature type="domain" description="UBA" evidence="1">
    <location>
        <begin position="124"/>
        <end position="166"/>
    </location>
</feature>
<dbReference type="PROSITE" id="PS50030">
    <property type="entry name" value="UBA"/>
    <property type="match status" value="1"/>
</dbReference>
<gene>
    <name evidence="2" type="ORF">NE237_011053</name>
</gene>
<protein>
    <recommendedName>
        <fullName evidence="1">UBA domain-containing protein</fullName>
    </recommendedName>
</protein>
<sequence>MAHLSIPEWVSLVNPLSLPPLDLLIFLRPLYHHLLPQLSQVQDVNLSTLQFDFDLEKKVLAGAGKENPNWSRLVMEHISTKSAESTTPLGSSVTDPVVSKYIASGLSREAVCLAVANYGDNPTKVREFANGYNLLCEMGFSSNSVAEALAMYNNDTDKALAHFLDSFIMMPEMGCESCMINDTARNAYFHNAAVIHCNFTSRIIP</sequence>
<organism evidence="2 3">
    <name type="scientific">Protea cynaroides</name>
    <dbReference type="NCBI Taxonomy" id="273540"/>
    <lineage>
        <taxon>Eukaryota</taxon>
        <taxon>Viridiplantae</taxon>
        <taxon>Streptophyta</taxon>
        <taxon>Embryophyta</taxon>
        <taxon>Tracheophyta</taxon>
        <taxon>Spermatophyta</taxon>
        <taxon>Magnoliopsida</taxon>
        <taxon>Proteales</taxon>
        <taxon>Proteaceae</taxon>
        <taxon>Protea</taxon>
    </lineage>
</organism>
<proteinExistence type="predicted"/>
<keyword evidence="3" id="KW-1185">Reference proteome</keyword>
<dbReference type="PANTHER" id="PTHR15960">
    <property type="entry name" value="LD44032P"/>
    <property type="match status" value="1"/>
</dbReference>
<evidence type="ECO:0000313" key="2">
    <source>
        <dbReference type="EMBL" id="KAJ4954270.1"/>
    </source>
</evidence>
<dbReference type="InterPro" id="IPR009060">
    <property type="entry name" value="UBA-like_sf"/>
</dbReference>